<dbReference type="InterPro" id="IPR036397">
    <property type="entry name" value="RNaseH_sf"/>
</dbReference>
<sequence length="129" mass="15045">MNADVYVEKVLIPYVIPYASFIEEGFIFMQDDARPHVARRVLDYCREIGINLLEWPAINPNLNSIKHLWGNLGRKVRNYVPALLSLPELRRVLETEWANITQAEIQTLIRSMPRRMEKVICARGGHTHY</sequence>
<dbReference type="Gene3D" id="3.30.420.10">
    <property type="entry name" value="Ribonuclease H-like superfamily/Ribonuclease H"/>
    <property type="match status" value="1"/>
</dbReference>
<evidence type="ECO:0000313" key="1">
    <source>
        <dbReference type="EMBL" id="KMQ87000.1"/>
    </source>
</evidence>
<protein>
    <submittedName>
        <fullName evidence="1">Transposable element tc3 transposase</fullName>
    </submittedName>
</protein>
<accession>A0A0J7N2U1</accession>
<name>A0A0J7N2U1_LASNI</name>
<evidence type="ECO:0000313" key="2">
    <source>
        <dbReference type="Proteomes" id="UP000036403"/>
    </source>
</evidence>
<gene>
    <name evidence="1" type="ORF">RF55_13850</name>
</gene>
<dbReference type="EMBL" id="LBMM01011147">
    <property type="protein sequence ID" value="KMQ87000.1"/>
    <property type="molecule type" value="Genomic_DNA"/>
</dbReference>
<keyword evidence="2" id="KW-1185">Reference proteome</keyword>
<dbReference type="STRING" id="67767.A0A0J7N2U1"/>
<proteinExistence type="predicted"/>
<comment type="caution">
    <text evidence="1">The sequence shown here is derived from an EMBL/GenBank/DDBJ whole genome shotgun (WGS) entry which is preliminary data.</text>
</comment>
<organism evidence="1 2">
    <name type="scientific">Lasius niger</name>
    <name type="common">Black garden ant</name>
    <dbReference type="NCBI Taxonomy" id="67767"/>
    <lineage>
        <taxon>Eukaryota</taxon>
        <taxon>Metazoa</taxon>
        <taxon>Ecdysozoa</taxon>
        <taxon>Arthropoda</taxon>
        <taxon>Hexapoda</taxon>
        <taxon>Insecta</taxon>
        <taxon>Pterygota</taxon>
        <taxon>Neoptera</taxon>
        <taxon>Endopterygota</taxon>
        <taxon>Hymenoptera</taxon>
        <taxon>Apocrita</taxon>
        <taxon>Aculeata</taxon>
        <taxon>Formicoidea</taxon>
        <taxon>Formicidae</taxon>
        <taxon>Formicinae</taxon>
        <taxon>Lasius</taxon>
        <taxon>Lasius</taxon>
    </lineage>
</organism>
<dbReference type="OrthoDB" id="7555448at2759"/>
<dbReference type="Proteomes" id="UP000036403">
    <property type="component" value="Unassembled WGS sequence"/>
</dbReference>
<dbReference type="AlphaFoldDB" id="A0A0J7N2U1"/>
<dbReference type="GO" id="GO:0003676">
    <property type="term" value="F:nucleic acid binding"/>
    <property type="evidence" value="ECO:0007669"/>
    <property type="project" value="InterPro"/>
</dbReference>
<dbReference type="PaxDb" id="67767-A0A0J7N2U1"/>
<reference evidence="1 2" key="1">
    <citation type="submission" date="2015-04" db="EMBL/GenBank/DDBJ databases">
        <title>Lasius niger genome sequencing.</title>
        <authorList>
            <person name="Konorov E.A."/>
            <person name="Nikitin M.A."/>
            <person name="Kirill M.V."/>
            <person name="Chang P."/>
        </authorList>
    </citation>
    <scope>NUCLEOTIDE SEQUENCE [LARGE SCALE GENOMIC DNA]</scope>
    <source>
        <tissue evidence="1">Whole</tissue>
    </source>
</reference>